<dbReference type="EMBL" id="JARQAI010000026">
    <property type="protein sequence ID" value="MDT2738010.1"/>
    <property type="molecule type" value="Genomic_DNA"/>
</dbReference>
<dbReference type="InterPro" id="IPR029044">
    <property type="entry name" value="Nucleotide-diphossugar_trans"/>
</dbReference>
<keyword evidence="4" id="KW-0808">Transferase</keyword>
<comment type="similarity">
    <text evidence="9">Belongs to the glycosyltransferase 2 family. CrtQ subfamily.</text>
</comment>
<keyword evidence="2" id="KW-1003">Cell membrane</keyword>
<organism evidence="12 14">
    <name type="scientific">Enterococcus pseudoavium</name>
    <dbReference type="NCBI Taxonomy" id="44007"/>
    <lineage>
        <taxon>Bacteria</taxon>
        <taxon>Bacillati</taxon>
        <taxon>Bacillota</taxon>
        <taxon>Bacilli</taxon>
        <taxon>Lactobacillales</taxon>
        <taxon>Enterococcaceae</taxon>
        <taxon>Enterococcus</taxon>
    </lineage>
</organism>
<evidence type="ECO:0000256" key="9">
    <source>
        <dbReference type="ARBA" id="ARBA00038120"/>
    </source>
</evidence>
<evidence type="ECO:0000256" key="10">
    <source>
        <dbReference type="ARBA" id="ARBA00040345"/>
    </source>
</evidence>
<dbReference type="Pfam" id="PF00535">
    <property type="entry name" value="Glycos_transf_2"/>
    <property type="match status" value="1"/>
</dbReference>
<comment type="subcellular location">
    <subcellularLocation>
        <location evidence="1">Cell membrane</location>
    </subcellularLocation>
</comment>
<keyword evidence="3" id="KW-0328">Glycosyltransferase</keyword>
<dbReference type="RefSeq" id="WP_067623971.1">
    <property type="nucleotide sequence ID" value="NZ_BAAAXL010000019.1"/>
</dbReference>
<dbReference type="SUPFAM" id="SSF53448">
    <property type="entry name" value="Nucleotide-diphospho-sugar transferases"/>
    <property type="match status" value="1"/>
</dbReference>
<proteinExistence type="inferred from homology"/>
<comment type="pathway">
    <text evidence="8">Carotenoid biosynthesis; staphyloxanthin biosynthesis; staphyloxanthin from farnesyl diphosphate: step 4/5.</text>
</comment>
<keyword evidence="6" id="KW-0472">Membrane</keyword>
<evidence type="ECO:0000256" key="3">
    <source>
        <dbReference type="ARBA" id="ARBA00022676"/>
    </source>
</evidence>
<gene>
    <name evidence="12" type="ORF">P7H00_12905</name>
    <name evidence="13" type="ORF">P7H46_10605</name>
</gene>
<dbReference type="Proteomes" id="UP001269061">
    <property type="component" value="Unassembled WGS sequence"/>
</dbReference>
<dbReference type="InterPro" id="IPR026461">
    <property type="entry name" value="Trfase_2_rSAM/seldom_assoc"/>
</dbReference>
<evidence type="ECO:0000256" key="6">
    <source>
        <dbReference type="ARBA" id="ARBA00023136"/>
    </source>
</evidence>
<dbReference type="GO" id="GO:0005886">
    <property type="term" value="C:plasma membrane"/>
    <property type="evidence" value="ECO:0007669"/>
    <property type="project" value="UniProtKB-SubCell"/>
</dbReference>
<dbReference type="NCBIfam" id="TIGR04283">
    <property type="entry name" value="glyco_like_mftF"/>
    <property type="match status" value="1"/>
</dbReference>
<dbReference type="PANTHER" id="PTHR43646:SF2">
    <property type="entry name" value="GLYCOSYLTRANSFERASE 2-LIKE DOMAIN-CONTAINING PROTEIN"/>
    <property type="match status" value="1"/>
</dbReference>
<dbReference type="Gene3D" id="3.90.550.10">
    <property type="entry name" value="Spore Coat Polysaccharide Biosynthesis Protein SpsA, Chain A"/>
    <property type="match status" value="1"/>
</dbReference>
<dbReference type="EMBL" id="JARQAZ010000008">
    <property type="protein sequence ID" value="MDT2771289.1"/>
    <property type="molecule type" value="Genomic_DNA"/>
</dbReference>
<accession>A0AAE4I1S8</accession>
<name>A0AAE4I1S8_9ENTE</name>
<reference evidence="12 15" key="1">
    <citation type="submission" date="2023-03" db="EMBL/GenBank/DDBJ databases">
        <authorList>
            <person name="Shen W."/>
            <person name="Cai J."/>
        </authorList>
    </citation>
    <scope>NUCLEOTIDE SEQUENCE</scope>
    <source>
        <strain evidence="12">P69-2</strain>
        <strain evidence="13 15">Y59</strain>
    </source>
</reference>
<keyword evidence="5" id="KW-0125">Carotenoid biosynthesis</keyword>
<dbReference type="GO" id="GO:0016757">
    <property type="term" value="F:glycosyltransferase activity"/>
    <property type="evidence" value="ECO:0007669"/>
    <property type="project" value="UniProtKB-KW"/>
</dbReference>
<protein>
    <recommendedName>
        <fullName evidence="10">4,4'-diaponeurosporenoate glycosyltransferase</fullName>
    </recommendedName>
</protein>
<dbReference type="Proteomes" id="UP001180842">
    <property type="component" value="Unassembled WGS sequence"/>
</dbReference>
<dbReference type="AlphaFoldDB" id="A0AAE4I1S8"/>
<sequence>MISVIIPVLNEEKKLLPLLLQLESLGNEIPFELIVVDGGSQDQSVAVAQKFATVYQLENANRGIQLKYGAEKSHGEILWFLHSDSQLDYYQNPLLQIQEVSADQAVSAGFFKLAFNSNDFFYRYLARTSNWRARYLGLIFGDQGLFTTRTNYQKVGGFDPIPLMEDWELSRKLWKLGKFKQLSATLVTSSRRFQKGKLRTHLRMHKIKLLYLLGVSPEKLRSRYYK</sequence>
<comment type="caution">
    <text evidence="12">The sequence shown here is derived from an EMBL/GenBank/DDBJ whole genome shotgun (WGS) entry which is preliminary data.</text>
</comment>
<evidence type="ECO:0000256" key="7">
    <source>
        <dbReference type="ARBA" id="ARBA00037281"/>
    </source>
</evidence>
<evidence type="ECO:0000256" key="1">
    <source>
        <dbReference type="ARBA" id="ARBA00004236"/>
    </source>
</evidence>
<evidence type="ECO:0000256" key="5">
    <source>
        <dbReference type="ARBA" id="ARBA00022746"/>
    </source>
</evidence>
<keyword evidence="15" id="KW-1185">Reference proteome</keyword>
<evidence type="ECO:0000313" key="15">
    <source>
        <dbReference type="Proteomes" id="UP001269061"/>
    </source>
</evidence>
<evidence type="ECO:0000313" key="14">
    <source>
        <dbReference type="Proteomes" id="UP001180842"/>
    </source>
</evidence>
<dbReference type="PANTHER" id="PTHR43646">
    <property type="entry name" value="GLYCOSYLTRANSFERASE"/>
    <property type="match status" value="1"/>
</dbReference>
<evidence type="ECO:0000313" key="12">
    <source>
        <dbReference type="EMBL" id="MDT2738010.1"/>
    </source>
</evidence>
<evidence type="ECO:0000313" key="13">
    <source>
        <dbReference type="EMBL" id="MDT2771289.1"/>
    </source>
</evidence>
<evidence type="ECO:0000256" key="4">
    <source>
        <dbReference type="ARBA" id="ARBA00022679"/>
    </source>
</evidence>
<comment type="function">
    <text evidence="7">Catalyzes the glycosylation of 4,4'-diaponeurosporenoate, i.e. the esterification of glucose at the C1'' position with the carboxyl group of 4,4'-diaponeurosporenic acid, to form glycosyl-4,4'-diaponeurosporenoate. This is a step in the biosynthesis of staphyloxanthin, an orange pigment present in most staphylococci strains.</text>
</comment>
<dbReference type="InterPro" id="IPR001173">
    <property type="entry name" value="Glyco_trans_2-like"/>
</dbReference>
<dbReference type="GO" id="GO:0016117">
    <property type="term" value="P:carotenoid biosynthetic process"/>
    <property type="evidence" value="ECO:0007669"/>
    <property type="project" value="UniProtKB-KW"/>
</dbReference>
<evidence type="ECO:0000256" key="2">
    <source>
        <dbReference type="ARBA" id="ARBA00022475"/>
    </source>
</evidence>
<evidence type="ECO:0000256" key="8">
    <source>
        <dbReference type="ARBA" id="ARBA00037904"/>
    </source>
</evidence>
<dbReference type="CDD" id="cd02522">
    <property type="entry name" value="GT_2_like_a"/>
    <property type="match status" value="1"/>
</dbReference>
<evidence type="ECO:0000259" key="11">
    <source>
        <dbReference type="Pfam" id="PF00535"/>
    </source>
</evidence>
<feature type="domain" description="Glycosyltransferase 2-like" evidence="11">
    <location>
        <begin position="3"/>
        <end position="125"/>
    </location>
</feature>